<evidence type="ECO:0000313" key="1">
    <source>
        <dbReference type="EMBL" id="RPA79392.1"/>
    </source>
</evidence>
<dbReference type="EMBL" id="ML119699">
    <property type="protein sequence ID" value="RPA79392.1"/>
    <property type="molecule type" value="Genomic_DNA"/>
</dbReference>
<proteinExistence type="predicted"/>
<sequence>MANPEIDYLDLFLTDHLNDLIAEPSPAPTSSGISKEYFETYTHLFVPIHTLQIDASAIDPQTSFYSDTFERDGVHALRDEIVYRDDPPSLCTCCKGPLKCSPNEEFKNGRPEGVEFCEFRYDKYMVADPLSPGTWVAIGDHICFNSQLCLLCQHFQRDDHCQFRSCIEYDGSITQVTPQPGDSDTLQSMLQRLEAKREELEPCLLRRLRREKLADPEKQLPHFYDWADKTGNVFLDKEEEGFCTCCMQTIPAGKDRYVCNYIEDGQSQICGKIRCADYCMGASTQEDQEKLEVEGRGLCGTHGQSVLCGFRQEGSKKGDCVYRRCLAAGSKAQRLDIINSNRKVLNSSTDIFSASESSSSEKNSPPELPVI</sequence>
<protein>
    <submittedName>
        <fullName evidence="1">Uncharacterized protein</fullName>
    </submittedName>
</protein>
<gene>
    <name evidence="1" type="ORF">BJ508DRAFT_328292</name>
</gene>
<evidence type="ECO:0000313" key="2">
    <source>
        <dbReference type="Proteomes" id="UP000275078"/>
    </source>
</evidence>
<dbReference type="AlphaFoldDB" id="A0A3N4HZW4"/>
<organism evidence="1 2">
    <name type="scientific">Ascobolus immersus RN42</name>
    <dbReference type="NCBI Taxonomy" id="1160509"/>
    <lineage>
        <taxon>Eukaryota</taxon>
        <taxon>Fungi</taxon>
        <taxon>Dikarya</taxon>
        <taxon>Ascomycota</taxon>
        <taxon>Pezizomycotina</taxon>
        <taxon>Pezizomycetes</taxon>
        <taxon>Pezizales</taxon>
        <taxon>Ascobolaceae</taxon>
        <taxon>Ascobolus</taxon>
    </lineage>
</organism>
<dbReference type="Proteomes" id="UP000275078">
    <property type="component" value="Unassembled WGS sequence"/>
</dbReference>
<accession>A0A3N4HZW4</accession>
<keyword evidence="2" id="KW-1185">Reference proteome</keyword>
<name>A0A3N4HZW4_ASCIM</name>
<reference evidence="1 2" key="1">
    <citation type="journal article" date="2018" name="Nat. Ecol. Evol.">
        <title>Pezizomycetes genomes reveal the molecular basis of ectomycorrhizal truffle lifestyle.</title>
        <authorList>
            <person name="Murat C."/>
            <person name="Payen T."/>
            <person name="Noel B."/>
            <person name="Kuo A."/>
            <person name="Morin E."/>
            <person name="Chen J."/>
            <person name="Kohler A."/>
            <person name="Krizsan K."/>
            <person name="Balestrini R."/>
            <person name="Da Silva C."/>
            <person name="Montanini B."/>
            <person name="Hainaut M."/>
            <person name="Levati E."/>
            <person name="Barry K.W."/>
            <person name="Belfiori B."/>
            <person name="Cichocki N."/>
            <person name="Clum A."/>
            <person name="Dockter R.B."/>
            <person name="Fauchery L."/>
            <person name="Guy J."/>
            <person name="Iotti M."/>
            <person name="Le Tacon F."/>
            <person name="Lindquist E.A."/>
            <person name="Lipzen A."/>
            <person name="Malagnac F."/>
            <person name="Mello A."/>
            <person name="Molinier V."/>
            <person name="Miyauchi S."/>
            <person name="Poulain J."/>
            <person name="Riccioni C."/>
            <person name="Rubini A."/>
            <person name="Sitrit Y."/>
            <person name="Splivallo R."/>
            <person name="Traeger S."/>
            <person name="Wang M."/>
            <person name="Zifcakova L."/>
            <person name="Wipf D."/>
            <person name="Zambonelli A."/>
            <person name="Paolocci F."/>
            <person name="Nowrousian M."/>
            <person name="Ottonello S."/>
            <person name="Baldrian P."/>
            <person name="Spatafora J.W."/>
            <person name="Henrissat B."/>
            <person name="Nagy L.G."/>
            <person name="Aury J.M."/>
            <person name="Wincker P."/>
            <person name="Grigoriev I.V."/>
            <person name="Bonfante P."/>
            <person name="Martin F.M."/>
        </authorList>
    </citation>
    <scope>NUCLEOTIDE SEQUENCE [LARGE SCALE GENOMIC DNA]</scope>
    <source>
        <strain evidence="1 2">RN42</strain>
    </source>
</reference>